<proteinExistence type="predicted"/>
<gene>
    <name evidence="2" type="ORF">D9Q98_009716</name>
</gene>
<dbReference type="Pfam" id="PF08555">
    <property type="entry name" value="FAM32A"/>
    <property type="match status" value="1"/>
</dbReference>
<feature type="region of interest" description="Disordered" evidence="1">
    <location>
        <begin position="18"/>
        <end position="49"/>
    </location>
</feature>
<keyword evidence="3" id="KW-1185">Reference proteome</keyword>
<sequence>MPIGGKLVLKGGLHVTSTGVEKKKKKKKPKQELTEEQKKQKEEAVKAAGVSVMSGKNYEEEFALEMIKVNTGKNKTTPWGSGYAVAPEILHGYTKKVKGKTAEERLDMRAAQKADKHCK</sequence>
<comment type="caution">
    <text evidence="2">The sequence shown here is derived from an EMBL/GenBank/DDBJ whole genome shotgun (WGS) entry which is preliminary data.</text>
</comment>
<evidence type="ECO:0000313" key="3">
    <source>
        <dbReference type="Proteomes" id="UP001055712"/>
    </source>
</evidence>
<dbReference type="OrthoDB" id="566675at2759"/>
<feature type="compositionally biased region" description="Basic and acidic residues" evidence="1">
    <location>
        <begin position="30"/>
        <end position="45"/>
    </location>
</feature>
<name>A0A9D4TEV8_CHLVU</name>
<dbReference type="Proteomes" id="UP001055712">
    <property type="component" value="Unassembled WGS sequence"/>
</dbReference>
<dbReference type="AlphaFoldDB" id="A0A9D4TEV8"/>
<organism evidence="2 3">
    <name type="scientific">Chlorella vulgaris</name>
    <name type="common">Green alga</name>
    <dbReference type="NCBI Taxonomy" id="3077"/>
    <lineage>
        <taxon>Eukaryota</taxon>
        <taxon>Viridiplantae</taxon>
        <taxon>Chlorophyta</taxon>
        <taxon>core chlorophytes</taxon>
        <taxon>Trebouxiophyceae</taxon>
        <taxon>Chlorellales</taxon>
        <taxon>Chlorellaceae</taxon>
        <taxon>Chlorella clade</taxon>
        <taxon>Chlorella</taxon>
    </lineage>
</organism>
<reference evidence="2" key="1">
    <citation type="journal article" date="2019" name="Plant J.">
        <title>Chlorella vulgaris genome assembly and annotation reveals the molecular basis for metabolic acclimation to high light conditions.</title>
        <authorList>
            <person name="Cecchin M."/>
            <person name="Marcolungo L."/>
            <person name="Rossato M."/>
            <person name="Girolomoni L."/>
            <person name="Cosentino E."/>
            <person name="Cuine S."/>
            <person name="Li-Beisson Y."/>
            <person name="Delledonne M."/>
            <person name="Ballottari M."/>
        </authorList>
    </citation>
    <scope>NUCLEOTIDE SEQUENCE</scope>
    <source>
        <strain evidence="2">211/11P</strain>
    </source>
</reference>
<dbReference type="InterPro" id="IPR013865">
    <property type="entry name" value="FAM32A"/>
</dbReference>
<protein>
    <submittedName>
        <fullName evidence="2">Uncharacterized protein</fullName>
    </submittedName>
</protein>
<evidence type="ECO:0000313" key="2">
    <source>
        <dbReference type="EMBL" id="KAI3423882.1"/>
    </source>
</evidence>
<evidence type="ECO:0000256" key="1">
    <source>
        <dbReference type="SAM" id="MobiDB-lite"/>
    </source>
</evidence>
<reference evidence="2" key="2">
    <citation type="submission" date="2020-11" db="EMBL/GenBank/DDBJ databases">
        <authorList>
            <person name="Cecchin M."/>
            <person name="Marcolungo L."/>
            <person name="Rossato M."/>
            <person name="Girolomoni L."/>
            <person name="Cosentino E."/>
            <person name="Cuine S."/>
            <person name="Li-Beisson Y."/>
            <person name="Delledonne M."/>
            <person name="Ballottari M."/>
        </authorList>
    </citation>
    <scope>NUCLEOTIDE SEQUENCE</scope>
    <source>
        <strain evidence="2">211/11P</strain>
        <tissue evidence="2">Whole cell</tissue>
    </source>
</reference>
<dbReference type="EMBL" id="SIDB01000014">
    <property type="protein sequence ID" value="KAI3423882.1"/>
    <property type="molecule type" value="Genomic_DNA"/>
</dbReference>
<accession>A0A9D4TEV8</accession>